<keyword evidence="1" id="KW-0732">Signal</keyword>
<evidence type="ECO:0000313" key="2">
    <source>
        <dbReference type="EMBL" id="SHI94314.1"/>
    </source>
</evidence>
<organism evidence="2 3">
    <name type="scientific">Clostridium amylolyticum</name>
    <dbReference type="NCBI Taxonomy" id="1121298"/>
    <lineage>
        <taxon>Bacteria</taxon>
        <taxon>Bacillati</taxon>
        <taxon>Bacillota</taxon>
        <taxon>Clostridia</taxon>
        <taxon>Eubacteriales</taxon>
        <taxon>Clostridiaceae</taxon>
        <taxon>Clostridium</taxon>
    </lineage>
</organism>
<keyword evidence="3" id="KW-1185">Reference proteome</keyword>
<sequence>MKIKTKQFLTLLMAVLFSISFPLTAFASTSTENSLVNVVVSDSDKQTIIAQVPKKYVDEYKEKLKNPVFKQEQINMMSGNARTLPEGKIIAQNYLYRSDIKRIYESVQPGAFESLVLTFGPSIAVAKIIKALGLSSPWGIVGALGTWLVEYIRVKPEDWWTQSYIMLLENSIWCVRVSHIQNLKPTYPAAWLILERL</sequence>
<protein>
    <submittedName>
        <fullName evidence="2">Uncharacterized protein</fullName>
    </submittedName>
</protein>
<dbReference type="OrthoDB" id="2991553at2"/>
<dbReference type="AlphaFoldDB" id="A0A1M6F990"/>
<accession>A0A1M6F990</accession>
<dbReference type="RefSeq" id="WP_073005737.1">
    <property type="nucleotide sequence ID" value="NZ_FQZO01000002.1"/>
</dbReference>
<proteinExistence type="predicted"/>
<feature type="chain" id="PRO_5012183833" evidence="1">
    <location>
        <begin position="28"/>
        <end position="197"/>
    </location>
</feature>
<evidence type="ECO:0000256" key="1">
    <source>
        <dbReference type="SAM" id="SignalP"/>
    </source>
</evidence>
<dbReference type="Proteomes" id="UP000184080">
    <property type="component" value="Unassembled WGS sequence"/>
</dbReference>
<evidence type="ECO:0000313" key="3">
    <source>
        <dbReference type="Proteomes" id="UP000184080"/>
    </source>
</evidence>
<feature type="signal peptide" evidence="1">
    <location>
        <begin position="1"/>
        <end position="27"/>
    </location>
</feature>
<dbReference type="EMBL" id="FQZO01000002">
    <property type="protein sequence ID" value="SHI94314.1"/>
    <property type="molecule type" value="Genomic_DNA"/>
</dbReference>
<name>A0A1M6F990_9CLOT</name>
<gene>
    <name evidence="2" type="ORF">SAMN05444401_1853</name>
</gene>
<reference evidence="2 3" key="1">
    <citation type="submission" date="2016-11" db="EMBL/GenBank/DDBJ databases">
        <authorList>
            <person name="Jaros S."/>
            <person name="Januszkiewicz K."/>
            <person name="Wedrychowicz H."/>
        </authorList>
    </citation>
    <scope>NUCLEOTIDE SEQUENCE [LARGE SCALE GENOMIC DNA]</scope>
    <source>
        <strain evidence="2 3">DSM 21864</strain>
    </source>
</reference>